<reference evidence="2 3" key="1">
    <citation type="submission" date="2020-10" db="EMBL/GenBank/DDBJ databases">
        <title>Wide distribution of Phycisphaera-like planctomycetes from WD2101 soil group in peatlands and genome analysis of the first cultivated representative.</title>
        <authorList>
            <person name="Dedysh S.N."/>
            <person name="Beletsky A.V."/>
            <person name="Ivanova A."/>
            <person name="Kulichevskaya I.S."/>
            <person name="Suzina N.E."/>
            <person name="Philippov D.A."/>
            <person name="Rakitin A.L."/>
            <person name="Mardanov A.V."/>
            <person name="Ravin N.V."/>
        </authorList>
    </citation>
    <scope>NUCLEOTIDE SEQUENCE [LARGE SCALE GENOMIC DNA]</scope>
    <source>
        <strain evidence="2 3">M1803</strain>
    </source>
</reference>
<organism evidence="2 3">
    <name type="scientific">Humisphaera borealis</name>
    <dbReference type="NCBI Taxonomy" id="2807512"/>
    <lineage>
        <taxon>Bacteria</taxon>
        <taxon>Pseudomonadati</taxon>
        <taxon>Planctomycetota</taxon>
        <taxon>Phycisphaerae</taxon>
        <taxon>Tepidisphaerales</taxon>
        <taxon>Tepidisphaeraceae</taxon>
        <taxon>Humisphaera</taxon>
    </lineage>
</organism>
<name>A0A7M2WXK4_9BACT</name>
<dbReference type="EMBL" id="CP063458">
    <property type="protein sequence ID" value="QOV89240.1"/>
    <property type="molecule type" value="Genomic_DNA"/>
</dbReference>
<dbReference type="NCBIfam" id="TIGR02601">
    <property type="entry name" value="autotrns_rpt"/>
    <property type="match status" value="2"/>
</dbReference>
<dbReference type="Pfam" id="PF12951">
    <property type="entry name" value="PATR"/>
    <property type="match status" value="3"/>
</dbReference>
<evidence type="ECO:0000313" key="3">
    <source>
        <dbReference type="Proteomes" id="UP000593765"/>
    </source>
</evidence>
<protein>
    <submittedName>
        <fullName evidence="2">Autotransporter-associated beta strand repeat-containing protein</fullName>
    </submittedName>
</protein>
<dbReference type="AlphaFoldDB" id="A0A7M2WXK4"/>
<dbReference type="RefSeq" id="WP_206292266.1">
    <property type="nucleotide sequence ID" value="NZ_CP063458.1"/>
</dbReference>
<dbReference type="KEGG" id="hbs:IPV69_24010"/>
<evidence type="ECO:0000256" key="1">
    <source>
        <dbReference type="ARBA" id="ARBA00022729"/>
    </source>
</evidence>
<dbReference type="InterPro" id="IPR013424">
    <property type="entry name" value="Ice-binding_C"/>
</dbReference>
<accession>A0A7M2WXK4</accession>
<keyword evidence="1" id="KW-0732">Signal</keyword>
<evidence type="ECO:0000313" key="2">
    <source>
        <dbReference type="EMBL" id="QOV89240.1"/>
    </source>
</evidence>
<proteinExistence type="predicted"/>
<dbReference type="NCBIfam" id="TIGR02595">
    <property type="entry name" value="PEP_CTERM"/>
    <property type="match status" value="1"/>
</dbReference>
<dbReference type="InterPro" id="IPR013425">
    <property type="entry name" value="Autotrns_rpt"/>
</dbReference>
<keyword evidence="3" id="KW-1185">Reference proteome</keyword>
<sequence length="581" mass="56598">MLLVAAMMGCGAVEARAQLFWNTNGTNATWTAVNWGATAAGPFDAGWTNNSAARFTANSSITNVTNTPVGDITVDAGATVTLTAAGTYSTGGLVRTLDVGAGSTLDFAAQSISTAAGTGFIKNGAGTWISSNGNLYPGGFTLNAGTVAVGGVNALGSGGALTLNGGTVRSTSTNGRDLSGKFAGGITIGGDVAFGDATNTGSITFNNAVSLGAASRSITTNNASTLVIAGIVGGDAGVGITKLGAGSLDFTATSINTYTGDTFIRAGNVLARNASAFGSTGSVTLGATSGSSTAVLRLSTLTLSRPIIVASGTTGVLTINNLGASANPVLTGGITGTNNLTIQSIISSNGGSVTVNTSDINITGALRLENAGTGTNAAATGTVTISSVIGSSVTGLIVRDVTTGTRSVQKAVLSGANTYSGPTNLISGILQLGAADVIPNSSSLVLDGGTLDSNGFSETLGTLSISSGTSTLKFGVATGSNVLTFGGATFTAGTLSVTNWDGLATGGGADRFLVVGAPAVAAVNAVQFVNPLGFDPGTYGAATVDAGGGLFEIVPVPEPGSAAVLLIAAAGLGLRRRRRAC</sequence>
<gene>
    <name evidence="2" type="ORF">IPV69_24010</name>
</gene>
<dbReference type="Proteomes" id="UP000593765">
    <property type="component" value="Chromosome"/>
</dbReference>